<organism evidence="2 3">
    <name type="scientific">Parvularcula mediterranea</name>
    <dbReference type="NCBI Taxonomy" id="2732508"/>
    <lineage>
        <taxon>Bacteria</taxon>
        <taxon>Pseudomonadati</taxon>
        <taxon>Pseudomonadota</taxon>
        <taxon>Alphaproteobacteria</taxon>
        <taxon>Parvularculales</taxon>
        <taxon>Parvularculaceae</taxon>
        <taxon>Parvularcula</taxon>
    </lineage>
</organism>
<gene>
    <name evidence="2" type="primary">trbC</name>
    <name evidence="2" type="ORF">HK107_14300</name>
</gene>
<evidence type="ECO:0000313" key="3">
    <source>
        <dbReference type="Proteomes" id="UP000536835"/>
    </source>
</evidence>
<dbReference type="NCBIfam" id="TIGR02742">
    <property type="entry name" value="TrbC_Ftype"/>
    <property type="match status" value="1"/>
</dbReference>
<sequence>MSFERGMMAALFALAAGPAGAQDLDRAAIDQAVEDALPEVTSFAAEVAEQAEAYAAEARMLKDDVFGRGALTPELGIAGLAPFDLPELRGGAEQGEKAQVYIFASLGMPDASLKALIRDAARAGVPVLLRGFKGGSLAETAKSLRALLGEEGGSEPLGGVLIDPRAFSVFGIDRVPVFVAAAEALPQCRGLDCSVGAPAHDRVAGNMSLKAALRVLGAEGASATQASGSALARLEEGP</sequence>
<name>A0A7Y3RNZ7_9PROT</name>
<reference evidence="2 3" key="1">
    <citation type="submission" date="2020-05" db="EMBL/GenBank/DDBJ databases">
        <title>Parvularcula mediterraneae sp. nov., isolated from polypropylene straw from shallow seawater of the seashore of Laganas in Zakynthos island, Greece.</title>
        <authorList>
            <person name="Szabo I."/>
            <person name="Al-Omari J."/>
            <person name="Rado J."/>
            <person name="Szerdahelyi G.S."/>
        </authorList>
    </citation>
    <scope>NUCLEOTIDE SEQUENCE [LARGE SCALE GENOMIC DNA]</scope>
    <source>
        <strain evidence="2 3">ZS-1/3</strain>
    </source>
</reference>
<dbReference type="InterPro" id="IPR019106">
    <property type="entry name" value="T4SS_TrbC"/>
</dbReference>
<feature type="chain" id="PRO_5030933002" evidence="1">
    <location>
        <begin position="22"/>
        <end position="238"/>
    </location>
</feature>
<evidence type="ECO:0000256" key="1">
    <source>
        <dbReference type="SAM" id="SignalP"/>
    </source>
</evidence>
<proteinExistence type="predicted"/>
<dbReference type="AlphaFoldDB" id="A0A7Y3RNZ7"/>
<keyword evidence="1" id="KW-0732">Signal</keyword>
<dbReference type="EMBL" id="JABFCX010000003">
    <property type="protein sequence ID" value="NNU17500.1"/>
    <property type="molecule type" value="Genomic_DNA"/>
</dbReference>
<comment type="caution">
    <text evidence="2">The sequence shown here is derived from an EMBL/GenBank/DDBJ whole genome shotgun (WGS) entry which is preliminary data.</text>
</comment>
<feature type="signal peptide" evidence="1">
    <location>
        <begin position="1"/>
        <end position="21"/>
    </location>
</feature>
<accession>A0A7Y3RNZ7</accession>
<keyword evidence="3" id="KW-1185">Reference proteome</keyword>
<dbReference type="Pfam" id="PF09673">
    <property type="entry name" value="TrbC_Ftype"/>
    <property type="match status" value="1"/>
</dbReference>
<dbReference type="Proteomes" id="UP000536835">
    <property type="component" value="Unassembled WGS sequence"/>
</dbReference>
<dbReference type="RefSeq" id="WP_173200978.1">
    <property type="nucleotide sequence ID" value="NZ_JABFCX010000003.1"/>
</dbReference>
<evidence type="ECO:0000313" key="2">
    <source>
        <dbReference type="EMBL" id="NNU17500.1"/>
    </source>
</evidence>
<dbReference type="InterPro" id="IPR014113">
    <property type="entry name" value="T4SS_TrbC_subgr"/>
</dbReference>
<protein>
    <submittedName>
        <fullName evidence="2">Type-F conjugative transfer system pilin assembly protein TrbC</fullName>
    </submittedName>
</protein>